<feature type="domain" description="Tc1-like transposase DDE" evidence="1">
    <location>
        <begin position="9"/>
        <end position="85"/>
    </location>
</feature>
<evidence type="ECO:0000313" key="2">
    <source>
        <dbReference type="EMBL" id="KKM08452.1"/>
    </source>
</evidence>
<evidence type="ECO:0000259" key="1">
    <source>
        <dbReference type="Pfam" id="PF13358"/>
    </source>
</evidence>
<protein>
    <recommendedName>
        <fullName evidence="1">Tc1-like transposase DDE domain-containing protein</fullName>
    </recommendedName>
</protein>
<dbReference type="AlphaFoldDB" id="A0A0F9JS23"/>
<reference evidence="2" key="1">
    <citation type="journal article" date="2015" name="Nature">
        <title>Complex archaea that bridge the gap between prokaryotes and eukaryotes.</title>
        <authorList>
            <person name="Spang A."/>
            <person name="Saw J.H."/>
            <person name="Jorgensen S.L."/>
            <person name="Zaremba-Niedzwiedzka K."/>
            <person name="Martijn J."/>
            <person name="Lind A.E."/>
            <person name="van Eijk R."/>
            <person name="Schleper C."/>
            <person name="Guy L."/>
            <person name="Ettema T.J."/>
        </authorList>
    </citation>
    <scope>NUCLEOTIDE SEQUENCE</scope>
</reference>
<dbReference type="InterPro" id="IPR036397">
    <property type="entry name" value="RNaseH_sf"/>
</dbReference>
<dbReference type="Pfam" id="PF13358">
    <property type="entry name" value="DDE_3"/>
    <property type="match status" value="1"/>
</dbReference>
<sequence>MPYSNIETMLIHLEHISNHIPKGRHAVIIMDKASWHTTKKIKKFNNITIMHLPAASPELNPVEQIWQHLRRRELSNRSFKNYEEILDACSIAWNNFVGEKEAIKNLCTREWAGNFNS</sequence>
<organism evidence="2">
    <name type="scientific">marine sediment metagenome</name>
    <dbReference type="NCBI Taxonomy" id="412755"/>
    <lineage>
        <taxon>unclassified sequences</taxon>
        <taxon>metagenomes</taxon>
        <taxon>ecological metagenomes</taxon>
    </lineage>
</organism>
<dbReference type="InterPro" id="IPR038717">
    <property type="entry name" value="Tc1-like_DDE_dom"/>
</dbReference>
<gene>
    <name evidence="2" type="ORF">LCGC14_1724240</name>
</gene>
<dbReference type="Gene3D" id="3.30.420.10">
    <property type="entry name" value="Ribonuclease H-like superfamily/Ribonuclease H"/>
    <property type="match status" value="1"/>
</dbReference>
<proteinExistence type="predicted"/>
<dbReference type="EMBL" id="LAZR01015561">
    <property type="protein sequence ID" value="KKM08452.1"/>
    <property type="molecule type" value="Genomic_DNA"/>
</dbReference>
<comment type="caution">
    <text evidence="2">The sequence shown here is derived from an EMBL/GenBank/DDBJ whole genome shotgun (WGS) entry which is preliminary data.</text>
</comment>
<accession>A0A0F9JS23</accession>
<dbReference type="GO" id="GO:0003676">
    <property type="term" value="F:nucleic acid binding"/>
    <property type="evidence" value="ECO:0007669"/>
    <property type="project" value="InterPro"/>
</dbReference>
<name>A0A0F9JS23_9ZZZZ</name>